<reference evidence="2" key="1">
    <citation type="submission" date="2021-10" db="EMBL/GenBank/DDBJ databases">
        <authorList>
            <person name="Dean J.D."/>
            <person name="Kim M.K."/>
            <person name="Newey C.N."/>
            <person name="Stoker T.S."/>
            <person name="Thompson D.W."/>
            <person name="Grose J.H."/>
        </authorList>
    </citation>
    <scope>NUCLEOTIDE SEQUENCE</scope>
    <source>
        <strain evidence="2">BT635</strain>
    </source>
</reference>
<evidence type="ECO:0008006" key="4">
    <source>
        <dbReference type="Google" id="ProtNLM"/>
    </source>
</evidence>
<sequence>MKRIFYSLSLTLMLGIPTCGWAQSDSGTDANPRIMGSNNIPQSYYDKARQVVPPATGVTLSADSTYGVTQKNPVCVGDKTNPKSRNVFSFLNTLRGPQGQEISYRRMGSCCPFKTPNGIANGMAVLNAYEVTWINNPKPMVVYINNYDEGPMSTPFGLILAKP</sequence>
<proteinExistence type="predicted"/>
<keyword evidence="1" id="KW-0732">Signal</keyword>
<organism evidence="2 3">
    <name type="scientific">Hymenobacter nitidus</name>
    <dbReference type="NCBI Taxonomy" id="2880929"/>
    <lineage>
        <taxon>Bacteria</taxon>
        <taxon>Pseudomonadati</taxon>
        <taxon>Bacteroidota</taxon>
        <taxon>Cytophagia</taxon>
        <taxon>Cytophagales</taxon>
        <taxon>Hymenobacteraceae</taxon>
        <taxon>Hymenobacter</taxon>
    </lineage>
</organism>
<dbReference type="RefSeq" id="WP_226183612.1">
    <property type="nucleotide sequence ID" value="NZ_JAJADQ010000002.1"/>
</dbReference>
<accession>A0ABS8A9Q2</accession>
<dbReference type="EMBL" id="JAJADQ010000002">
    <property type="protein sequence ID" value="MCB2377110.1"/>
    <property type="molecule type" value="Genomic_DNA"/>
</dbReference>
<evidence type="ECO:0000313" key="3">
    <source>
        <dbReference type="Proteomes" id="UP001165297"/>
    </source>
</evidence>
<feature type="signal peptide" evidence="1">
    <location>
        <begin position="1"/>
        <end position="22"/>
    </location>
</feature>
<dbReference type="Proteomes" id="UP001165297">
    <property type="component" value="Unassembled WGS sequence"/>
</dbReference>
<name>A0ABS8A9Q2_9BACT</name>
<protein>
    <recommendedName>
        <fullName evidence="4">2-dehydro-3-deoxyphosphooctonate aldolase</fullName>
    </recommendedName>
</protein>
<keyword evidence="3" id="KW-1185">Reference proteome</keyword>
<evidence type="ECO:0000256" key="1">
    <source>
        <dbReference type="SAM" id="SignalP"/>
    </source>
</evidence>
<gene>
    <name evidence="2" type="ORF">LGH70_05925</name>
</gene>
<feature type="chain" id="PRO_5045050601" description="2-dehydro-3-deoxyphosphooctonate aldolase" evidence="1">
    <location>
        <begin position="23"/>
        <end position="163"/>
    </location>
</feature>
<evidence type="ECO:0000313" key="2">
    <source>
        <dbReference type="EMBL" id="MCB2377110.1"/>
    </source>
</evidence>
<comment type="caution">
    <text evidence="2">The sequence shown here is derived from an EMBL/GenBank/DDBJ whole genome shotgun (WGS) entry which is preliminary data.</text>
</comment>